<name>A0A1F7H4L7_9BACT</name>
<dbReference type="EMBL" id="MFZP01000055">
    <property type="protein sequence ID" value="OGK26028.1"/>
    <property type="molecule type" value="Genomic_DNA"/>
</dbReference>
<keyword evidence="1" id="KW-0472">Membrane</keyword>
<sequence length="184" mass="21259">MEKSNIEAEIEKLKQKPQLNRRERRYLAKLEKKRTPQTSGQTIDWKAITTRSLIVFGVLITLGGIIWYIRMQPNLPPIDMSGHIEQNPKSHVLNEAMPDPIQKHMLEHADGEGEPGVIIQYNCTKPYICESGLVDKLKVVVKKYPENVYLAPNTYDGVIILTKLNKREILDKFDEKKIKDFITF</sequence>
<gene>
    <name evidence="2" type="ORF">A3C28_02130</name>
</gene>
<proteinExistence type="predicted"/>
<accession>A0A1F7H4L7</accession>
<evidence type="ECO:0008006" key="4">
    <source>
        <dbReference type="Google" id="ProtNLM"/>
    </source>
</evidence>
<keyword evidence="1" id="KW-0812">Transmembrane</keyword>
<feature type="transmembrane region" description="Helical" evidence="1">
    <location>
        <begin position="48"/>
        <end position="69"/>
    </location>
</feature>
<protein>
    <recommendedName>
        <fullName evidence="4">DUF3105 domain-containing protein</fullName>
    </recommendedName>
</protein>
<organism evidence="2 3">
    <name type="scientific">Candidatus Roizmanbacteria bacterium RIFCSPHIGHO2_02_FULL_39_9</name>
    <dbReference type="NCBI Taxonomy" id="1802040"/>
    <lineage>
        <taxon>Bacteria</taxon>
        <taxon>Candidatus Roizmaniibacteriota</taxon>
    </lineage>
</organism>
<evidence type="ECO:0000256" key="1">
    <source>
        <dbReference type="SAM" id="Phobius"/>
    </source>
</evidence>
<keyword evidence="1" id="KW-1133">Transmembrane helix</keyword>
<reference evidence="2 3" key="1">
    <citation type="journal article" date="2016" name="Nat. Commun.">
        <title>Thousands of microbial genomes shed light on interconnected biogeochemical processes in an aquifer system.</title>
        <authorList>
            <person name="Anantharaman K."/>
            <person name="Brown C.T."/>
            <person name="Hug L.A."/>
            <person name="Sharon I."/>
            <person name="Castelle C.J."/>
            <person name="Probst A.J."/>
            <person name="Thomas B.C."/>
            <person name="Singh A."/>
            <person name="Wilkins M.J."/>
            <person name="Karaoz U."/>
            <person name="Brodie E.L."/>
            <person name="Williams K.H."/>
            <person name="Hubbard S.S."/>
            <person name="Banfield J.F."/>
        </authorList>
    </citation>
    <scope>NUCLEOTIDE SEQUENCE [LARGE SCALE GENOMIC DNA]</scope>
</reference>
<dbReference type="AlphaFoldDB" id="A0A1F7H4L7"/>
<evidence type="ECO:0000313" key="3">
    <source>
        <dbReference type="Proteomes" id="UP000178597"/>
    </source>
</evidence>
<comment type="caution">
    <text evidence="2">The sequence shown here is derived from an EMBL/GenBank/DDBJ whole genome shotgun (WGS) entry which is preliminary data.</text>
</comment>
<dbReference type="Proteomes" id="UP000178597">
    <property type="component" value="Unassembled WGS sequence"/>
</dbReference>
<evidence type="ECO:0000313" key="2">
    <source>
        <dbReference type="EMBL" id="OGK26028.1"/>
    </source>
</evidence>